<dbReference type="InterPro" id="IPR050271">
    <property type="entry name" value="UDP-glycosyltransferase"/>
</dbReference>
<organism evidence="6 7">
    <name type="scientific">Ignelater luminosus</name>
    <name type="common">Cucubano</name>
    <name type="synonym">Pyrophorus luminosus</name>
    <dbReference type="NCBI Taxonomy" id="2038154"/>
    <lineage>
        <taxon>Eukaryota</taxon>
        <taxon>Metazoa</taxon>
        <taxon>Ecdysozoa</taxon>
        <taxon>Arthropoda</taxon>
        <taxon>Hexapoda</taxon>
        <taxon>Insecta</taxon>
        <taxon>Pterygota</taxon>
        <taxon>Neoptera</taxon>
        <taxon>Endopterygota</taxon>
        <taxon>Coleoptera</taxon>
        <taxon>Polyphaga</taxon>
        <taxon>Elateriformia</taxon>
        <taxon>Elateroidea</taxon>
        <taxon>Elateridae</taxon>
        <taxon>Agrypninae</taxon>
        <taxon>Pyrophorini</taxon>
        <taxon>Ignelater</taxon>
    </lineage>
</organism>
<feature type="transmembrane region" description="Helical" evidence="5">
    <location>
        <begin position="484"/>
        <end position="508"/>
    </location>
</feature>
<dbReference type="EMBL" id="VTPC01090723">
    <property type="protein sequence ID" value="KAF2881573.1"/>
    <property type="molecule type" value="Genomic_DNA"/>
</dbReference>
<dbReference type="AlphaFoldDB" id="A0A8K0C6T3"/>
<dbReference type="CDD" id="cd03784">
    <property type="entry name" value="GT1_Gtf-like"/>
    <property type="match status" value="1"/>
</dbReference>
<reference evidence="6" key="1">
    <citation type="submission" date="2019-08" db="EMBL/GenBank/DDBJ databases">
        <title>The genome of the North American firefly Photinus pyralis.</title>
        <authorList>
            <consortium name="Photinus pyralis genome working group"/>
            <person name="Fallon T.R."/>
            <person name="Sander Lower S.E."/>
            <person name="Weng J.-K."/>
        </authorList>
    </citation>
    <scope>NUCLEOTIDE SEQUENCE</scope>
    <source>
        <strain evidence="6">TRF0915ILg1</strain>
        <tissue evidence="6">Whole body</tissue>
    </source>
</reference>
<evidence type="ECO:0000256" key="1">
    <source>
        <dbReference type="ARBA" id="ARBA00009995"/>
    </source>
</evidence>
<comment type="catalytic activity">
    <reaction evidence="5">
        <text>glucuronate acceptor + UDP-alpha-D-glucuronate = acceptor beta-D-glucuronoside + UDP + H(+)</text>
        <dbReference type="Rhea" id="RHEA:21032"/>
        <dbReference type="ChEBI" id="CHEBI:15378"/>
        <dbReference type="ChEBI" id="CHEBI:58052"/>
        <dbReference type="ChEBI" id="CHEBI:58223"/>
        <dbReference type="ChEBI" id="CHEBI:132367"/>
        <dbReference type="ChEBI" id="CHEBI:132368"/>
        <dbReference type="EC" id="2.4.1.17"/>
    </reaction>
</comment>
<dbReference type="PANTHER" id="PTHR48043:SF159">
    <property type="entry name" value="EG:EG0003.4 PROTEIN-RELATED"/>
    <property type="match status" value="1"/>
</dbReference>
<evidence type="ECO:0000313" key="7">
    <source>
        <dbReference type="Proteomes" id="UP000801492"/>
    </source>
</evidence>
<evidence type="ECO:0000313" key="6">
    <source>
        <dbReference type="EMBL" id="KAF2881573.1"/>
    </source>
</evidence>
<keyword evidence="5" id="KW-1133">Transmembrane helix</keyword>
<protein>
    <recommendedName>
        <fullName evidence="5">UDP-glucuronosyltransferase</fullName>
        <ecNumber evidence="5">2.4.1.17</ecNumber>
    </recommendedName>
</protein>
<accession>A0A8K0C6T3</accession>
<evidence type="ECO:0000256" key="3">
    <source>
        <dbReference type="ARBA" id="ARBA00022679"/>
    </source>
</evidence>
<sequence length="530" mass="60596">CQINHLPVIIMKLKLLFLLLVLVIVKTNGAKILAIFNFPSKSHHILGSTLLKALADRGHQVTMISPYPLKSPFKNYEDIDISEEMLRYKEEGSLMKQITETNNSSFIENLRVLKDLITNTHHLFFNHPAVKNLIQTRRKFDLIIICSVWNEAFLGLSHYLGSSTIVFSAAGSSIRTNGLTQNPTPYSYVPHLYLSFPSEMTFSQRVGNTLGYLFYSIYSTTYLEPEQERLRNLYLPEAPPLRQLVANVSLVLLNSHFSIESTRPYVPNMIQIGGFHVQKPGELSKELKEFMDSSKDGVIFFSLGSNLRSSDLPNDKLEAILNCFKKLSIKVLWKFENDGMPNLPPNVKISKWLPQKDILAHPNLKLFITHGGLLSTTEAVYHGVPMVGMPVYGDQRTNIADSVINGYAVQVSFFELTEKTLTEAINEVLNNPKYRQNVKLRSAVLRDQAINPLEKAIFWVEYVIRHKGAHHLKTAALKLEWYQYYLLDVIGFLFTIILLIFLSCYLLIRKLLNFIRNVICRKTDEKKKTE</sequence>
<dbReference type="Gene3D" id="3.40.50.2000">
    <property type="entry name" value="Glycogen Phosphorylase B"/>
    <property type="match status" value="1"/>
</dbReference>
<keyword evidence="2 4" id="KW-0328">Glycosyltransferase</keyword>
<dbReference type="PANTHER" id="PTHR48043">
    <property type="entry name" value="EG:EG0003.4 PROTEIN-RELATED"/>
    <property type="match status" value="1"/>
</dbReference>
<evidence type="ECO:0000256" key="4">
    <source>
        <dbReference type="RuleBase" id="RU003718"/>
    </source>
</evidence>
<dbReference type="Pfam" id="PF00201">
    <property type="entry name" value="UDPGT"/>
    <property type="match status" value="1"/>
</dbReference>
<name>A0A8K0C6T3_IGNLU</name>
<feature type="non-terminal residue" evidence="6">
    <location>
        <position position="530"/>
    </location>
</feature>
<dbReference type="InterPro" id="IPR002213">
    <property type="entry name" value="UDP_glucos_trans"/>
</dbReference>
<evidence type="ECO:0000256" key="5">
    <source>
        <dbReference type="RuleBase" id="RU362059"/>
    </source>
</evidence>
<dbReference type="SUPFAM" id="SSF53756">
    <property type="entry name" value="UDP-Glycosyltransferase/glycogen phosphorylase"/>
    <property type="match status" value="1"/>
</dbReference>
<comment type="subcellular location">
    <subcellularLocation>
        <location evidence="5">Membrane</location>
        <topology evidence="5">Single-pass membrane protein</topology>
    </subcellularLocation>
</comment>
<dbReference type="PROSITE" id="PS00375">
    <property type="entry name" value="UDPGT"/>
    <property type="match status" value="1"/>
</dbReference>
<evidence type="ECO:0000256" key="2">
    <source>
        <dbReference type="ARBA" id="ARBA00022676"/>
    </source>
</evidence>
<dbReference type="GO" id="GO:0015020">
    <property type="term" value="F:glucuronosyltransferase activity"/>
    <property type="evidence" value="ECO:0007669"/>
    <property type="project" value="UniProtKB-EC"/>
</dbReference>
<keyword evidence="5" id="KW-0812">Transmembrane</keyword>
<dbReference type="FunFam" id="3.40.50.2000:FF:000050">
    <property type="entry name" value="UDP-glucuronosyltransferase"/>
    <property type="match status" value="1"/>
</dbReference>
<dbReference type="GO" id="GO:0016020">
    <property type="term" value="C:membrane"/>
    <property type="evidence" value="ECO:0007669"/>
    <property type="project" value="UniProtKB-SubCell"/>
</dbReference>
<comment type="caution">
    <text evidence="6">The sequence shown here is derived from an EMBL/GenBank/DDBJ whole genome shotgun (WGS) entry which is preliminary data.</text>
</comment>
<dbReference type="Proteomes" id="UP000801492">
    <property type="component" value="Unassembled WGS sequence"/>
</dbReference>
<dbReference type="OrthoDB" id="5835829at2759"/>
<keyword evidence="3 4" id="KW-0808">Transferase</keyword>
<comment type="similarity">
    <text evidence="1 4">Belongs to the UDP-glycosyltransferase family.</text>
</comment>
<keyword evidence="5" id="KW-0472">Membrane</keyword>
<keyword evidence="7" id="KW-1185">Reference proteome</keyword>
<dbReference type="InterPro" id="IPR035595">
    <property type="entry name" value="UDP_glycos_trans_CS"/>
</dbReference>
<proteinExistence type="inferred from homology"/>
<gene>
    <name evidence="6" type="ORF">ILUMI_24608</name>
</gene>
<dbReference type="EC" id="2.4.1.17" evidence="5"/>